<evidence type="ECO:0000313" key="1">
    <source>
        <dbReference type="EMBL" id="OGG53728.1"/>
    </source>
</evidence>
<dbReference type="SUPFAM" id="SSF53335">
    <property type="entry name" value="S-adenosyl-L-methionine-dependent methyltransferases"/>
    <property type="match status" value="1"/>
</dbReference>
<proteinExistence type="predicted"/>
<gene>
    <name evidence="1" type="ORF">A2851_02475</name>
</gene>
<organism evidence="1 2">
    <name type="scientific">Candidatus Kaiserbacteria bacterium RIFCSPHIGHO2_01_FULL_53_29</name>
    <dbReference type="NCBI Taxonomy" id="1798480"/>
    <lineage>
        <taxon>Bacteria</taxon>
        <taxon>Candidatus Kaiseribacteriota</taxon>
    </lineage>
</organism>
<dbReference type="STRING" id="1798480.A2851_02475"/>
<evidence type="ECO:0000313" key="2">
    <source>
        <dbReference type="Proteomes" id="UP000176863"/>
    </source>
</evidence>
<name>A0A1F6CX27_9BACT</name>
<evidence type="ECO:0008006" key="3">
    <source>
        <dbReference type="Google" id="ProtNLM"/>
    </source>
</evidence>
<dbReference type="InterPro" id="IPR029063">
    <property type="entry name" value="SAM-dependent_MTases_sf"/>
</dbReference>
<sequence length="265" mass="30050">MPAKKILHYINSLPFPLTIRHYSVFGAATAFLKDGELYSAESWDALRMNHPHFSIAESREEWLKAAESKIKKDGQDGAMPLRAEEISRILNECGISSLFSVGVGGAGLEYQIKKANPDLQMTCSDFSPNSVDTLKKVFTECDSIRLFDMKNKDWSPALQGVSADKQLVLMNHVDIEFTNNELREMFQNMHDSGIRNILIVCNRLTARGLLSRFVDRLIRRLKGEHFVFAGYLRTKKTFPPLWGSLYQTTEVETPLISGFLLKSKN</sequence>
<dbReference type="AlphaFoldDB" id="A0A1F6CX27"/>
<protein>
    <recommendedName>
        <fullName evidence="3">Methyltransferase domain-containing protein</fullName>
    </recommendedName>
</protein>
<dbReference type="Proteomes" id="UP000176863">
    <property type="component" value="Unassembled WGS sequence"/>
</dbReference>
<dbReference type="EMBL" id="MFKT01000009">
    <property type="protein sequence ID" value="OGG53728.1"/>
    <property type="molecule type" value="Genomic_DNA"/>
</dbReference>
<accession>A0A1F6CX27</accession>
<reference evidence="1 2" key="1">
    <citation type="journal article" date="2016" name="Nat. Commun.">
        <title>Thousands of microbial genomes shed light on interconnected biogeochemical processes in an aquifer system.</title>
        <authorList>
            <person name="Anantharaman K."/>
            <person name="Brown C.T."/>
            <person name="Hug L.A."/>
            <person name="Sharon I."/>
            <person name="Castelle C.J."/>
            <person name="Probst A.J."/>
            <person name="Thomas B.C."/>
            <person name="Singh A."/>
            <person name="Wilkins M.J."/>
            <person name="Karaoz U."/>
            <person name="Brodie E.L."/>
            <person name="Williams K.H."/>
            <person name="Hubbard S.S."/>
            <person name="Banfield J.F."/>
        </authorList>
    </citation>
    <scope>NUCLEOTIDE SEQUENCE [LARGE SCALE GENOMIC DNA]</scope>
</reference>
<comment type="caution">
    <text evidence="1">The sequence shown here is derived from an EMBL/GenBank/DDBJ whole genome shotgun (WGS) entry which is preliminary data.</text>
</comment>